<accession>A0A9X9LEV4</accession>
<evidence type="ECO:0000313" key="2">
    <source>
        <dbReference type="EMBL" id="VCW66497.1"/>
    </source>
</evidence>
<reference evidence="2 3" key="1">
    <citation type="submission" date="2018-10" db="EMBL/GenBank/DDBJ databases">
        <authorList>
            <person name="Ekblom R."/>
            <person name="Jareborg N."/>
        </authorList>
    </citation>
    <scope>NUCLEOTIDE SEQUENCE [LARGE SCALE GENOMIC DNA]</scope>
    <source>
        <tissue evidence="2">Muscle</tissue>
    </source>
</reference>
<evidence type="ECO:0000313" key="3">
    <source>
        <dbReference type="Proteomes" id="UP000269945"/>
    </source>
</evidence>
<protein>
    <submittedName>
        <fullName evidence="2">Uncharacterized protein</fullName>
    </submittedName>
</protein>
<keyword evidence="3" id="KW-1185">Reference proteome</keyword>
<gene>
    <name evidence="2" type="ORF">BN2614_LOCUS1</name>
</gene>
<organism evidence="2 3">
    <name type="scientific">Gulo gulo</name>
    <name type="common">Wolverine</name>
    <name type="synonym">Gluton</name>
    <dbReference type="NCBI Taxonomy" id="48420"/>
    <lineage>
        <taxon>Eukaryota</taxon>
        <taxon>Metazoa</taxon>
        <taxon>Chordata</taxon>
        <taxon>Craniata</taxon>
        <taxon>Vertebrata</taxon>
        <taxon>Euteleostomi</taxon>
        <taxon>Mammalia</taxon>
        <taxon>Eutheria</taxon>
        <taxon>Laurasiatheria</taxon>
        <taxon>Carnivora</taxon>
        <taxon>Caniformia</taxon>
        <taxon>Musteloidea</taxon>
        <taxon>Mustelidae</taxon>
        <taxon>Guloninae</taxon>
        <taxon>Gulo</taxon>
    </lineage>
</organism>
<proteinExistence type="predicted"/>
<sequence length="38" mass="4206">MKGAAWNAEINRYNHRNQSSSGSSVISKTVKRACEPKV</sequence>
<dbReference type="AlphaFoldDB" id="A0A9X9LEV4"/>
<comment type="caution">
    <text evidence="2">The sequence shown here is derived from an EMBL/GenBank/DDBJ whole genome shotgun (WGS) entry which is preliminary data.</text>
</comment>
<feature type="region of interest" description="Disordered" evidence="1">
    <location>
        <begin position="15"/>
        <end position="38"/>
    </location>
</feature>
<evidence type="ECO:0000256" key="1">
    <source>
        <dbReference type="SAM" id="MobiDB-lite"/>
    </source>
</evidence>
<dbReference type="Proteomes" id="UP000269945">
    <property type="component" value="Unassembled WGS sequence"/>
</dbReference>
<dbReference type="EMBL" id="CYRY02001847">
    <property type="protein sequence ID" value="VCW66497.1"/>
    <property type="molecule type" value="Genomic_DNA"/>
</dbReference>
<name>A0A9X9LEV4_GULGU</name>